<reference evidence="1 2" key="1">
    <citation type="submission" date="2019-05" db="EMBL/GenBank/DDBJ databases">
        <title>Streptomyces marianii sp. nov., a novel marine actinomycete from southern coast of India.</title>
        <authorList>
            <person name="Iniyan A.M."/>
            <person name="Wink J."/>
            <person name="Ramprasad E."/>
            <person name="Ramana C.V."/>
            <person name="Bunk B."/>
            <person name="Sproer C."/>
            <person name="Joseph F.-J.R.S."/>
            <person name="Vincent S.G.P."/>
        </authorList>
    </citation>
    <scope>NUCLEOTIDE SEQUENCE [LARGE SCALE GENOMIC DNA]</scope>
    <source>
        <strain evidence="1 2">ICN19</strain>
    </source>
</reference>
<keyword evidence="2" id="KW-1185">Reference proteome</keyword>
<evidence type="ECO:0000313" key="2">
    <source>
        <dbReference type="Proteomes" id="UP000305921"/>
    </source>
</evidence>
<name>A0A5R9DS24_9ACTN</name>
<comment type="caution">
    <text evidence="1">The sequence shown here is derived from an EMBL/GenBank/DDBJ whole genome shotgun (WGS) entry which is preliminary data.</text>
</comment>
<proteinExistence type="predicted"/>
<organism evidence="1 2">
    <name type="scientific">Streptomyces marianii</name>
    <dbReference type="NCBI Taxonomy" id="1817406"/>
    <lineage>
        <taxon>Bacteria</taxon>
        <taxon>Bacillati</taxon>
        <taxon>Actinomycetota</taxon>
        <taxon>Actinomycetes</taxon>
        <taxon>Kitasatosporales</taxon>
        <taxon>Streptomycetaceae</taxon>
        <taxon>Streptomyces</taxon>
    </lineage>
</organism>
<sequence length="139" mass="15578">MRTKDVRVGQTYRCEVPFSLPYRRYRPETMGDSWWPLTWLRGSYFPLTVTDVDTEARTAQGLRMASTTRITVKLTEDQVEAAGLPLGHGYQVTGMLLDVEGEPVELPRIAALTVPVRWLHPMDTPVSAGHHDASIRGIG</sequence>
<dbReference type="OrthoDB" id="4226118at2"/>
<dbReference type="Proteomes" id="UP000305921">
    <property type="component" value="Unassembled WGS sequence"/>
</dbReference>
<protein>
    <submittedName>
        <fullName evidence="1">Uncharacterized protein</fullName>
    </submittedName>
</protein>
<gene>
    <name evidence="1" type="ORF">FEF34_40770</name>
</gene>
<dbReference type="RefSeq" id="WP_138058511.1">
    <property type="nucleotide sequence ID" value="NZ_VAWE01000005.1"/>
</dbReference>
<dbReference type="AlphaFoldDB" id="A0A5R9DS24"/>
<accession>A0A5R9DS24</accession>
<evidence type="ECO:0000313" key="1">
    <source>
        <dbReference type="EMBL" id="TLQ38763.1"/>
    </source>
</evidence>
<dbReference type="EMBL" id="VAWE01000005">
    <property type="protein sequence ID" value="TLQ38763.1"/>
    <property type="molecule type" value="Genomic_DNA"/>
</dbReference>